<evidence type="ECO:0000256" key="3">
    <source>
        <dbReference type="ARBA" id="ARBA00023125"/>
    </source>
</evidence>
<dbReference type="RefSeq" id="WP_172622886.1">
    <property type="nucleotide sequence ID" value="NZ_LR699120.1"/>
</dbReference>
<keyword evidence="10" id="KW-1185">Reference proteome</keyword>
<dbReference type="KEGG" id="asip:AQUSIP_25380"/>
<comment type="subcellular location">
    <subcellularLocation>
        <location evidence="1">Cytoplasm</location>
    </subcellularLocation>
</comment>
<evidence type="ECO:0000256" key="2">
    <source>
        <dbReference type="ARBA" id="ARBA00023015"/>
    </source>
</evidence>
<dbReference type="PANTHER" id="PTHR42756">
    <property type="entry name" value="TRANSCRIPTIONAL REGULATOR, MARR"/>
    <property type="match status" value="1"/>
</dbReference>
<evidence type="ECO:0000256" key="4">
    <source>
        <dbReference type="ARBA" id="ARBA00023163"/>
    </source>
</evidence>
<dbReference type="SMART" id="SM00347">
    <property type="entry name" value="HTH_MARR"/>
    <property type="match status" value="1"/>
</dbReference>
<dbReference type="SUPFAM" id="SSF46785">
    <property type="entry name" value="Winged helix' DNA-binding domain"/>
    <property type="match status" value="1"/>
</dbReference>
<dbReference type="Gene3D" id="1.10.10.10">
    <property type="entry name" value="Winged helix-like DNA-binding domain superfamily/Winged helix DNA-binding domain"/>
    <property type="match status" value="1"/>
</dbReference>
<gene>
    <name evidence="9" type="primary">ohrR</name>
    <name evidence="9" type="ORF">AQUSIP_25380</name>
</gene>
<dbReference type="PANTHER" id="PTHR42756:SF1">
    <property type="entry name" value="TRANSCRIPTIONAL REPRESSOR OF EMRAB OPERON"/>
    <property type="match status" value="1"/>
</dbReference>
<evidence type="ECO:0000256" key="5">
    <source>
        <dbReference type="ARBA" id="ARBA00046337"/>
    </source>
</evidence>
<organism evidence="9 10">
    <name type="scientific">Aquicella siphonis</name>
    <dbReference type="NCBI Taxonomy" id="254247"/>
    <lineage>
        <taxon>Bacteria</taxon>
        <taxon>Pseudomonadati</taxon>
        <taxon>Pseudomonadota</taxon>
        <taxon>Gammaproteobacteria</taxon>
        <taxon>Legionellales</taxon>
        <taxon>Coxiellaceae</taxon>
        <taxon>Aquicella</taxon>
    </lineage>
</organism>
<evidence type="ECO:0000259" key="8">
    <source>
        <dbReference type="PROSITE" id="PS50995"/>
    </source>
</evidence>
<name>A0A5E4PLC0_9COXI</name>
<keyword evidence="4" id="KW-0804">Transcription</keyword>
<proteinExistence type="inferred from homology"/>
<dbReference type="InterPro" id="IPR036390">
    <property type="entry name" value="WH_DNA-bd_sf"/>
</dbReference>
<evidence type="ECO:0000256" key="7">
    <source>
        <dbReference type="ARBA" id="ARBA00047207"/>
    </source>
</evidence>
<evidence type="ECO:0000313" key="10">
    <source>
        <dbReference type="Proteomes" id="UP000324194"/>
    </source>
</evidence>
<sequence length="155" mass="17838">MIKNTFGFDKPEDSPGFLLWQTTITWQRKIKNALDPFGISHAQFVILAITLWFESKKQEVSQSLIVRQSRLDKMTVSKSLKKLVEHGLVMREENQKDSRAKCVRLTRTGQMVTARMVSIIEKVDSGFFDSIKKLDQQALLKILQQLVINSENTEP</sequence>
<dbReference type="Pfam" id="PF22381">
    <property type="entry name" value="Staph_reg_Sar_Rot"/>
    <property type="match status" value="1"/>
</dbReference>
<protein>
    <recommendedName>
        <fullName evidence="6">HTH-type transcriptional regulator SarZ</fullName>
    </recommendedName>
    <alternativeName>
        <fullName evidence="7">Staphylococcal accessory regulator Z</fullName>
    </alternativeName>
</protein>
<dbReference type="GO" id="GO:0003700">
    <property type="term" value="F:DNA-binding transcription factor activity"/>
    <property type="evidence" value="ECO:0007669"/>
    <property type="project" value="InterPro"/>
</dbReference>
<dbReference type="Proteomes" id="UP000324194">
    <property type="component" value="Chromosome 2"/>
</dbReference>
<keyword evidence="2" id="KW-0805">Transcription regulation</keyword>
<dbReference type="EMBL" id="LR699120">
    <property type="protein sequence ID" value="VVC77211.1"/>
    <property type="molecule type" value="Genomic_DNA"/>
</dbReference>
<evidence type="ECO:0000256" key="6">
    <source>
        <dbReference type="ARBA" id="ARBA00047188"/>
    </source>
</evidence>
<dbReference type="InterPro" id="IPR000835">
    <property type="entry name" value="HTH_MarR-typ"/>
</dbReference>
<dbReference type="InterPro" id="IPR036388">
    <property type="entry name" value="WH-like_DNA-bd_sf"/>
</dbReference>
<feature type="domain" description="HTH marR-type" evidence="8">
    <location>
        <begin position="1"/>
        <end position="148"/>
    </location>
</feature>
<dbReference type="GO" id="GO:0005737">
    <property type="term" value="C:cytoplasm"/>
    <property type="evidence" value="ECO:0007669"/>
    <property type="project" value="UniProtKB-SubCell"/>
</dbReference>
<comment type="similarity">
    <text evidence="5">Belongs to the SarZ family.</text>
</comment>
<reference evidence="9 10" key="1">
    <citation type="submission" date="2019-08" db="EMBL/GenBank/DDBJ databases">
        <authorList>
            <person name="Guy L."/>
        </authorList>
    </citation>
    <scope>NUCLEOTIDE SEQUENCE [LARGE SCALE GENOMIC DNA]</scope>
    <source>
        <strain evidence="9 10">SGT-108</strain>
    </source>
</reference>
<evidence type="ECO:0000256" key="1">
    <source>
        <dbReference type="ARBA" id="ARBA00004496"/>
    </source>
</evidence>
<keyword evidence="3" id="KW-0238">DNA-binding</keyword>
<evidence type="ECO:0000313" key="9">
    <source>
        <dbReference type="EMBL" id="VVC77211.1"/>
    </source>
</evidence>
<dbReference type="AlphaFoldDB" id="A0A5E4PLC0"/>
<accession>A0A5E4PLC0</accession>
<dbReference type="InterPro" id="IPR055166">
    <property type="entry name" value="Transc_reg_Sar_Rot_HTH"/>
</dbReference>
<dbReference type="GO" id="GO:0003677">
    <property type="term" value="F:DNA binding"/>
    <property type="evidence" value="ECO:0007669"/>
    <property type="project" value="UniProtKB-KW"/>
</dbReference>
<dbReference type="PROSITE" id="PS50995">
    <property type="entry name" value="HTH_MARR_2"/>
    <property type="match status" value="1"/>
</dbReference>